<feature type="compositionally biased region" description="Gly residues" evidence="1">
    <location>
        <begin position="73"/>
        <end position="88"/>
    </location>
</feature>
<keyword evidence="3" id="KW-1185">Reference proteome</keyword>
<dbReference type="GeneID" id="25739768"/>
<accession>A0A0D2N4Y6</accession>
<organism evidence="2 3">
    <name type="scientific">Monoraphidium neglectum</name>
    <dbReference type="NCBI Taxonomy" id="145388"/>
    <lineage>
        <taxon>Eukaryota</taxon>
        <taxon>Viridiplantae</taxon>
        <taxon>Chlorophyta</taxon>
        <taxon>core chlorophytes</taxon>
        <taxon>Chlorophyceae</taxon>
        <taxon>CS clade</taxon>
        <taxon>Sphaeropleales</taxon>
        <taxon>Selenastraceae</taxon>
        <taxon>Monoraphidium</taxon>
    </lineage>
</organism>
<feature type="compositionally biased region" description="Low complexity" evidence="1">
    <location>
        <begin position="121"/>
        <end position="130"/>
    </location>
</feature>
<feature type="non-terminal residue" evidence="2">
    <location>
        <position position="1"/>
    </location>
</feature>
<feature type="compositionally biased region" description="Pro residues" evidence="1">
    <location>
        <begin position="42"/>
        <end position="51"/>
    </location>
</feature>
<dbReference type="RefSeq" id="XP_013900090.1">
    <property type="nucleotide sequence ID" value="XM_014044636.1"/>
</dbReference>
<reference evidence="2 3" key="1">
    <citation type="journal article" date="2013" name="BMC Genomics">
        <title>Reconstruction of the lipid metabolism for the microalga Monoraphidium neglectum from its genome sequence reveals characteristics suitable for biofuel production.</title>
        <authorList>
            <person name="Bogen C."/>
            <person name="Al-Dilaimi A."/>
            <person name="Albersmeier A."/>
            <person name="Wichmann J."/>
            <person name="Grundmann M."/>
            <person name="Rupp O."/>
            <person name="Lauersen K.J."/>
            <person name="Blifernez-Klassen O."/>
            <person name="Kalinowski J."/>
            <person name="Goesmann A."/>
            <person name="Mussgnug J.H."/>
            <person name="Kruse O."/>
        </authorList>
    </citation>
    <scope>NUCLEOTIDE SEQUENCE [LARGE SCALE GENOMIC DNA]</scope>
    <source>
        <strain evidence="2 3">SAG 48.87</strain>
    </source>
</reference>
<evidence type="ECO:0000313" key="3">
    <source>
        <dbReference type="Proteomes" id="UP000054498"/>
    </source>
</evidence>
<name>A0A0D2N4Y6_9CHLO</name>
<evidence type="ECO:0000256" key="1">
    <source>
        <dbReference type="SAM" id="MobiDB-lite"/>
    </source>
</evidence>
<dbReference type="KEGG" id="mng:MNEG_6892"/>
<protein>
    <submittedName>
        <fullName evidence="2">Uncharacterized protein</fullName>
    </submittedName>
</protein>
<feature type="region of interest" description="Disordered" evidence="1">
    <location>
        <begin position="39"/>
        <end position="206"/>
    </location>
</feature>
<feature type="compositionally biased region" description="Low complexity" evidence="1">
    <location>
        <begin position="52"/>
        <end position="72"/>
    </location>
</feature>
<sequence>RLPLDPLLQPRRLTDGTLSNSLNAWGVAAASPSYVGAAALQLPPPASPPALTPAASGGAAALGWAPASPNGSGRLGTSGGRSGNGGSGSSRAAQPSGFPASSDGGLLPRIKTPDAAASNTVGPVSGPPSSRGGGSGPAAGAAVRVAGPGPASGRRLPSAGGGAGGTSRASRAGAGLLQAEPSGRSDVGGAGMQRSVKSVAFRDPFL</sequence>
<dbReference type="AlphaFoldDB" id="A0A0D2N4Y6"/>
<evidence type="ECO:0000313" key="2">
    <source>
        <dbReference type="EMBL" id="KIZ01071.1"/>
    </source>
</evidence>
<gene>
    <name evidence="2" type="ORF">MNEG_6892</name>
</gene>
<feature type="compositionally biased region" description="Low complexity" evidence="1">
    <location>
        <begin position="138"/>
        <end position="158"/>
    </location>
</feature>
<dbReference type="Proteomes" id="UP000054498">
    <property type="component" value="Unassembled WGS sequence"/>
</dbReference>
<dbReference type="EMBL" id="KK101387">
    <property type="protein sequence ID" value="KIZ01071.1"/>
    <property type="molecule type" value="Genomic_DNA"/>
</dbReference>
<proteinExistence type="predicted"/>
<feature type="compositionally biased region" description="Low complexity" evidence="1">
    <location>
        <begin position="166"/>
        <end position="175"/>
    </location>
</feature>